<dbReference type="InterPro" id="IPR011043">
    <property type="entry name" value="Gal_Oxase/kelch_b-propeller"/>
</dbReference>
<dbReference type="Proteomes" id="UP000265938">
    <property type="component" value="Unassembled WGS sequence"/>
</dbReference>
<gene>
    <name evidence="5" type="ORF">D4741_05410</name>
</gene>
<dbReference type="AlphaFoldDB" id="A0A3A3ETU5"/>
<dbReference type="RefSeq" id="WP_119852264.1">
    <property type="nucleotide sequence ID" value="NZ_QYSE01000001.1"/>
</dbReference>
<dbReference type="PANTHER" id="PTHR45632:SF3">
    <property type="entry name" value="KELCH-LIKE PROTEIN 32"/>
    <property type="match status" value="1"/>
</dbReference>
<dbReference type="InterPro" id="IPR015915">
    <property type="entry name" value="Kelch-typ_b-propeller"/>
</dbReference>
<sequence length="333" mass="36484">MRLTKLLPLFMACLPYTLSAEEVLAPELPEAIQEIYPTVMNQQIWVAGGISTELPASAGKMTAKVHFWSPEYASWQSAPSLPEGRHHTYLIAVENRLFAFGGFINSQGQWTNSRDVLMLNEGADAWQKVASLPFALSETVGAVLNGKVHLAGGRSPHSEKNGQWQHSLDMSAHLVFDPNNFTFTEAAPLPSARNSAASAQVNGRWFVLGGRTVGGEPISDMLEYLPETNTWQAHAALPNARAGHAAAVINNAIYVFGGEHSKGVDREVFSYDLSKQQWRKTFEWQTPRHGLGAVTLKGQIWLVGGATKVGLSETSREVTSLSKLIDKTLFIMK</sequence>
<keyword evidence="1" id="KW-0880">Kelch repeat</keyword>
<keyword evidence="2" id="KW-0677">Repeat</keyword>
<evidence type="ECO:0000313" key="6">
    <source>
        <dbReference type="Proteomes" id="UP000265938"/>
    </source>
</evidence>
<dbReference type="SUPFAM" id="SSF50965">
    <property type="entry name" value="Galactose oxidase, central domain"/>
    <property type="match status" value="1"/>
</dbReference>
<dbReference type="Pfam" id="PF24981">
    <property type="entry name" value="Beta-prop_ATRN-LZTR1"/>
    <property type="match status" value="1"/>
</dbReference>
<dbReference type="InterPro" id="IPR056737">
    <property type="entry name" value="Beta-prop_ATRN-MKLN-like"/>
</dbReference>
<feature type="chain" id="PRO_5017303019" evidence="3">
    <location>
        <begin position="21"/>
        <end position="333"/>
    </location>
</feature>
<dbReference type="PANTHER" id="PTHR45632">
    <property type="entry name" value="LD33804P"/>
    <property type="match status" value="1"/>
</dbReference>
<feature type="signal peptide" evidence="3">
    <location>
        <begin position="1"/>
        <end position="20"/>
    </location>
</feature>
<dbReference type="EMBL" id="QYSE01000001">
    <property type="protein sequence ID" value="RJF37511.1"/>
    <property type="molecule type" value="Genomic_DNA"/>
</dbReference>
<protein>
    <submittedName>
        <fullName evidence="5">Galactose oxidase</fullName>
    </submittedName>
</protein>
<feature type="domain" description="Attractin/MKLN-like beta-propeller" evidence="4">
    <location>
        <begin position="44"/>
        <end position="307"/>
    </location>
</feature>
<dbReference type="InterPro" id="IPR006652">
    <property type="entry name" value="Kelch_1"/>
</dbReference>
<evidence type="ECO:0000259" key="4">
    <source>
        <dbReference type="Pfam" id="PF24981"/>
    </source>
</evidence>
<proteinExistence type="predicted"/>
<dbReference type="Gene3D" id="2.120.10.80">
    <property type="entry name" value="Kelch-type beta propeller"/>
    <property type="match status" value="2"/>
</dbReference>
<evidence type="ECO:0000256" key="3">
    <source>
        <dbReference type="SAM" id="SignalP"/>
    </source>
</evidence>
<name>A0A3A3ETU5_9GAMM</name>
<evidence type="ECO:0000313" key="5">
    <source>
        <dbReference type="EMBL" id="RJF37511.1"/>
    </source>
</evidence>
<reference evidence="5 6" key="1">
    <citation type="submission" date="2018-09" db="EMBL/GenBank/DDBJ databases">
        <title>Identification of marine bacteria producing industrial enzymes.</title>
        <authorList>
            <person name="Cheng T.H."/>
            <person name="Saidin J."/>
            <person name="Muhd D.D."/>
            <person name="Isa M.N.M."/>
            <person name="Bakar M.F.A."/>
            <person name="Ismail N."/>
        </authorList>
    </citation>
    <scope>NUCLEOTIDE SEQUENCE [LARGE SCALE GENOMIC DNA]</scope>
    <source>
        <strain evidence="5 6">MNAD 1.6</strain>
    </source>
</reference>
<dbReference type="SMART" id="SM00612">
    <property type="entry name" value="Kelch"/>
    <property type="match status" value="5"/>
</dbReference>
<keyword evidence="3" id="KW-0732">Signal</keyword>
<comment type="caution">
    <text evidence="5">The sequence shown here is derived from an EMBL/GenBank/DDBJ whole genome shotgun (WGS) entry which is preliminary data.</text>
</comment>
<accession>A0A3A3ETU5</accession>
<organism evidence="5 6">
    <name type="scientific">Pseudoalteromonas gelatinilytica</name>
    <dbReference type="NCBI Taxonomy" id="1703256"/>
    <lineage>
        <taxon>Bacteria</taxon>
        <taxon>Pseudomonadati</taxon>
        <taxon>Pseudomonadota</taxon>
        <taxon>Gammaproteobacteria</taxon>
        <taxon>Alteromonadales</taxon>
        <taxon>Pseudoalteromonadaceae</taxon>
        <taxon>Pseudoalteromonas</taxon>
    </lineage>
</organism>
<evidence type="ECO:0000256" key="1">
    <source>
        <dbReference type="ARBA" id="ARBA00022441"/>
    </source>
</evidence>
<evidence type="ECO:0000256" key="2">
    <source>
        <dbReference type="ARBA" id="ARBA00022737"/>
    </source>
</evidence>